<evidence type="ECO:0000313" key="4">
    <source>
        <dbReference type="Proteomes" id="UP000233551"/>
    </source>
</evidence>
<dbReference type="STRING" id="22663.A0A2I0I0M1"/>
<dbReference type="InterPro" id="IPR056924">
    <property type="entry name" value="SH3_Tf2-1"/>
</dbReference>
<keyword evidence="4" id="KW-1185">Reference proteome</keyword>
<proteinExistence type="predicted"/>
<accession>A0A2I0I0M1</accession>
<comment type="caution">
    <text evidence="3">The sequence shown here is derived from an EMBL/GenBank/DDBJ whole genome shotgun (WGS) entry which is preliminary data.</text>
</comment>
<feature type="domain" description="Tf2-1-like SH3-like" evidence="2">
    <location>
        <begin position="278"/>
        <end position="309"/>
    </location>
</feature>
<feature type="compositionally biased region" description="Acidic residues" evidence="1">
    <location>
        <begin position="1"/>
        <end position="30"/>
    </location>
</feature>
<dbReference type="AlphaFoldDB" id="A0A2I0I0M1"/>
<evidence type="ECO:0000256" key="1">
    <source>
        <dbReference type="SAM" id="MobiDB-lite"/>
    </source>
</evidence>
<evidence type="ECO:0000313" key="3">
    <source>
        <dbReference type="EMBL" id="PKI37300.1"/>
    </source>
</evidence>
<feature type="compositionally biased region" description="Low complexity" evidence="1">
    <location>
        <begin position="177"/>
        <end position="196"/>
    </location>
</feature>
<name>A0A2I0I0M1_PUNGR</name>
<dbReference type="Gene3D" id="1.10.10.60">
    <property type="entry name" value="Homeodomain-like"/>
    <property type="match status" value="1"/>
</dbReference>
<feature type="region of interest" description="Disordered" evidence="1">
    <location>
        <begin position="1"/>
        <end position="44"/>
    </location>
</feature>
<gene>
    <name evidence="3" type="ORF">CRG98_042295</name>
</gene>
<feature type="compositionally biased region" description="Low complexity" evidence="1">
    <location>
        <begin position="154"/>
        <end position="164"/>
    </location>
</feature>
<evidence type="ECO:0000259" key="2">
    <source>
        <dbReference type="Pfam" id="PF24626"/>
    </source>
</evidence>
<dbReference type="Pfam" id="PF24626">
    <property type="entry name" value="SH3_Tf2-1"/>
    <property type="match status" value="1"/>
</dbReference>
<organism evidence="3 4">
    <name type="scientific">Punica granatum</name>
    <name type="common">Pomegranate</name>
    <dbReference type="NCBI Taxonomy" id="22663"/>
    <lineage>
        <taxon>Eukaryota</taxon>
        <taxon>Viridiplantae</taxon>
        <taxon>Streptophyta</taxon>
        <taxon>Embryophyta</taxon>
        <taxon>Tracheophyta</taxon>
        <taxon>Spermatophyta</taxon>
        <taxon>Magnoliopsida</taxon>
        <taxon>eudicotyledons</taxon>
        <taxon>Gunneridae</taxon>
        <taxon>Pentapetalae</taxon>
        <taxon>rosids</taxon>
        <taxon>malvids</taxon>
        <taxon>Myrtales</taxon>
        <taxon>Lythraceae</taxon>
        <taxon>Punica</taxon>
    </lineage>
</organism>
<reference evidence="3 4" key="1">
    <citation type="submission" date="2017-11" db="EMBL/GenBank/DDBJ databases">
        <title>De-novo sequencing of pomegranate (Punica granatum L.) genome.</title>
        <authorList>
            <person name="Akparov Z."/>
            <person name="Amiraslanov A."/>
            <person name="Hajiyeva S."/>
            <person name="Abbasov M."/>
            <person name="Kaur K."/>
            <person name="Hamwieh A."/>
            <person name="Solovyev V."/>
            <person name="Salamov A."/>
            <person name="Braich B."/>
            <person name="Kosarev P."/>
            <person name="Mahmoud A."/>
            <person name="Hajiyev E."/>
            <person name="Babayeva S."/>
            <person name="Izzatullayeva V."/>
            <person name="Mammadov A."/>
            <person name="Mammadov A."/>
            <person name="Sharifova S."/>
            <person name="Ojaghi J."/>
            <person name="Eynullazada K."/>
            <person name="Bayramov B."/>
            <person name="Abdulazimova A."/>
            <person name="Shahmuradov I."/>
        </authorList>
    </citation>
    <scope>NUCLEOTIDE SEQUENCE [LARGE SCALE GENOMIC DNA]</scope>
    <source>
        <strain evidence="4">cv. AG2017</strain>
        <tissue evidence="3">Leaf</tissue>
    </source>
</reference>
<dbReference type="EMBL" id="PGOL01004466">
    <property type="protein sequence ID" value="PKI37300.1"/>
    <property type="molecule type" value="Genomic_DNA"/>
</dbReference>
<protein>
    <recommendedName>
        <fullName evidence="2">Tf2-1-like SH3-like domain-containing protein</fullName>
    </recommendedName>
</protein>
<feature type="region of interest" description="Disordered" evidence="1">
    <location>
        <begin position="154"/>
        <end position="198"/>
    </location>
</feature>
<feature type="compositionally biased region" description="Polar residues" evidence="1">
    <location>
        <begin position="165"/>
        <end position="176"/>
    </location>
</feature>
<sequence length="345" mass="38138">MVSVEDEDLAGLEDVSSDNEDDNYEAELSDGEAAAPGLQPGKRPYRMRAQVESGEPLPLMEGEGRSFEDKVKWAADNTWIPLFIDDIVFRYPGLKGGRCWKKEHHKMLLLAVLKHGYRRWQAIVDDEELRFQELICQELNLPVINLIIQGQSSSQGINSPSTSNTEPSGTPSTGNRNGSNSAAPADGAPGSSKAAANPGQLPEIYFGEARPNEEGAEELENEQKFTEELASGPAEMEMLVVELPQIEPIAHDEISVAACDDDPDQGELTQLYNSMCWVVEKINPNAYRLKLPSRVRTADVFNVKHLISYAGVSSDDDNLKANSLYLEENNAAENVANRYMEKNRL</sequence>
<dbReference type="Proteomes" id="UP000233551">
    <property type="component" value="Unassembled WGS sequence"/>
</dbReference>